<accession>A0A388L9J3</accession>
<dbReference type="PANTHER" id="PTHR19375">
    <property type="entry name" value="HEAT SHOCK PROTEIN 70KDA"/>
    <property type="match status" value="1"/>
</dbReference>
<feature type="compositionally biased region" description="Basic and acidic residues" evidence="3">
    <location>
        <begin position="1069"/>
        <end position="1081"/>
    </location>
</feature>
<proteinExistence type="predicted"/>
<dbReference type="InterPro" id="IPR043129">
    <property type="entry name" value="ATPase_NBD"/>
</dbReference>
<protein>
    <submittedName>
        <fullName evidence="4">Uncharacterized protein</fullName>
    </submittedName>
</protein>
<dbReference type="Gene3D" id="2.60.34.10">
    <property type="entry name" value="Substrate Binding Domain Of DNAk, Chain A, domain 1"/>
    <property type="match status" value="1"/>
</dbReference>
<dbReference type="GO" id="GO:0005524">
    <property type="term" value="F:ATP binding"/>
    <property type="evidence" value="ECO:0007669"/>
    <property type="project" value="UniProtKB-KW"/>
</dbReference>
<organism evidence="4 5">
    <name type="scientific">Chara braunii</name>
    <name type="common">Braun's stonewort</name>
    <dbReference type="NCBI Taxonomy" id="69332"/>
    <lineage>
        <taxon>Eukaryota</taxon>
        <taxon>Viridiplantae</taxon>
        <taxon>Streptophyta</taxon>
        <taxon>Charophyceae</taxon>
        <taxon>Charales</taxon>
        <taxon>Characeae</taxon>
        <taxon>Chara</taxon>
    </lineage>
</organism>
<sequence>MRDVSLPCPCAQSRRKAAALPASPRPPTLSTLGSGAARLSVPAIGINVGTTNSCVGIWSDYGLEIISNEKGKSITASCVAFTRDGDRILVGDRAKDLAVDVHPSNTVFQVKRLIGRRLDELQTNQQTNQAKGLWPNTLVRGSRDEPGGCAVSVTRGRGNQSNSDDTKLIEIKMRPEEIAAMIFKKMKEIAETRLGCTVRNAVVSVPASFTLPQKLATKEAAAIAGLEVMRLITDPSALVIFHIVRNNRYGGCGGGGGGGVIGSGNAGYSGSGSGGGHGGGDTGYNGDGGSRDGGGDDGDVGRGSGGDGGDGGYVGYLGGSAAGGDGDRGGGGNPGCGGSTGGDVSDGNAGGGGGDGGWVVGAGYGGGGNDDGKARYGGGGGGYGGGNALYGDGYGGGGGNARDGGGGGDTGDGCGGDDEAFEAAAIARTTSGLAAMTGSFLGGVGGGGAPWTRGSAQPSGRSPSKLVMVVDWGGGCLDVAIVNVRMEEFAVIAVAGDTQLGGRDIDDVLLLHFTGKLERVLNQNSSSSSSSSSTTSGGGGGGGNPRRGRDIRSDWRAMSRLRSHCEDLKHALSSSLSYEVNVNLALLFGEVTTSSSSSPSTASLSSSSSSSSSLVDFKMSMTRRQLEELLEPIFQKVLGVVKTALSLAQVAPPDISEVISAGGSMQIPRIQELLSGVFGGRHVCRTSLPSECVAYGAAIQAALMTGQITMDVNDLEVVEVVPTTLGFRSPGGNFVRLIERNTPYPTKAVYSNLYARCGSTWHRITIYEGERGKCEGNHLLGGVMLEGLRPGAPGSGTERVPLEVALVINEVGILTATLTEKLTGRKASCVFGRLQWGRWRPDQTQMAARQARELGPQDRADVAKSTARWQLRDYIDEGMWRLSTVSDHEERERLRALMSADSDWLDHNDHHLLDISLYEGRRQRLRTALYGLFAAAAVPAKNGGDCTNGAKRNDNGASKRNDDDDDEDRSDVRSFVRSLDDGDPGTSSRMNRADDGDPGTSTNGARRELVEPDGGGSGGGRDYDGDDRDPGRSTLANGDHPEMSRDTQTGSDGGGPGTSRSNRAATTDRNPDPSRNGRDYNNDENDDDDDDDDDPSVRSVLDRGLRRNRRNQSDRDRGGSGTRPDGYPAPRHNDGRDVAGAGGGAAAGAGAAANDVHDDPCVRLTTLDGAGAAGAAAAVAAPDDDDDVDDDPCVRLTTSMDGDLSRNSRDQADDHGDPDRSGNGGDASPQPPGRSVDLADGNPEPIANQFHPDPDPLVDQPHADPDLRFDQSRGDPDASNGRNQADERRPDPSSSSTSRDRSSTDPDQRRIASITSNQSDRDLDAYSSSNQSNEHPDAMMITGSGSHGDPGPSRGVASSGWTHLLNGMAKLLPSSRE</sequence>
<feature type="compositionally biased region" description="Polar residues" evidence="3">
    <location>
        <begin position="1058"/>
        <end position="1068"/>
    </location>
</feature>
<feature type="compositionally biased region" description="Basic and acidic residues" evidence="3">
    <location>
        <begin position="970"/>
        <end position="980"/>
    </location>
</feature>
<feature type="compositionally biased region" description="Low complexity" evidence="3">
    <location>
        <begin position="1172"/>
        <end position="1181"/>
    </location>
</feature>
<feature type="compositionally biased region" description="Basic and acidic residues" evidence="3">
    <location>
        <begin position="1100"/>
        <end position="1118"/>
    </location>
</feature>
<feature type="compositionally biased region" description="Basic and acidic residues" evidence="3">
    <location>
        <begin position="1298"/>
        <end position="1310"/>
    </location>
</feature>
<dbReference type="STRING" id="69332.A0A388L9J3"/>
<dbReference type="SUPFAM" id="SSF100920">
    <property type="entry name" value="Heat shock protein 70kD (HSP70), peptide-binding domain"/>
    <property type="match status" value="1"/>
</dbReference>
<keyword evidence="5" id="KW-1185">Reference proteome</keyword>
<dbReference type="PRINTS" id="PR00301">
    <property type="entry name" value="HEATSHOCK70"/>
</dbReference>
<dbReference type="EMBL" id="BFEA01000308">
    <property type="protein sequence ID" value="GBG78979.1"/>
    <property type="molecule type" value="Genomic_DNA"/>
</dbReference>
<dbReference type="Gene3D" id="3.30.420.40">
    <property type="match status" value="3"/>
</dbReference>
<dbReference type="Proteomes" id="UP000265515">
    <property type="component" value="Unassembled WGS sequence"/>
</dbReference>
<feature type="compositionally biased region" description="Acidic residues" evidence="3">
    <location>
        <begin position="1082"/>
        <end position="1094"/>
    </location>
</feature>
<feature type="compositionally biased region" description="Acidic residues" evidence="3">
    <location>
        <begin position="1182"/>
        <end position="1191"/>
    </location>
</feature>
<dbReference type="InterPro" id="IPR013126">
    <property type="entry name" value="Hsp_70_fam"/>
</dbReference>
<dbReference type="Gramene" id="GBG78979">
    <property type="protein sequence ID" value="GBG78979"/>
    <property type="gene ID" value="CBR_g28693"/>
</dbReference>
<dbReference type="GO" id="GO:0140662">
    <property type="term" value="F:ATP-dependent protein folding chaperone"/>
    <property type="evidence" value="ECO:0007669"/>
    <property type="project" value="InterPro"/>
</dbReference>
<dbReference type="Pfam" id="PF00012">
    <property type="entry name" value="HSP70"/>
    <property type="match status" value="3"/>
</dbReference>
<evidence type="ECO:0000256" key="2">
    <source>
        <dbReference type="ARBA" id="ARBA00022840"/>
    </source>
</evidence>
<evidence type="ECO:0000313" key="4">
    <source>
        <dbReference type="EMBL" id="GBG78979.1"/>
    </source>
</evidence>
<feature type="compositionally biased region" description="Gly residues" evidence="3">
    <location>
        <begin position="536"/>
        <end position="545"/>
    </location>
</feature>
<comment type="caution">
    <text evidence="4">The sequence shown here is derived from an EMBL/GenBank/DDBJ whole genome shotgun (WGS) entry which is preliminary data.</text>
</comment>
<feature type="compositionally biased region" description="Gly residues" evidence="3">
    <location>
        <begin position="325"/>
        <end position="341"/>
    </location>
</feature>
<feature type="region of interest" description="Disordered" evidence="3">
    <location>
        <begin position="1172"/>
        <end position="1361"/>
    </location>
</feature>
<feature type="compositionally biased region" description="Gly residues" evidence="3">
    <location>
        <begin position="271"/>
        <end position="288"/>
    </location>
</feature>
<dbReference type="SUPFAM" id="SSF53067">
    <property type="entry name" value="Actin-like ATPase domain"/>
    <property type="match status" value="2"/>
</dbReference>
<keyword evidence="1" id="KW-0547">Nucleotide-binding</keyword>
<feature type="region of interest" description="Disordered" evidence="3">
    <location>
        <begin position="940"/>
        <end position="1156"/>
    </location>
</feature>
<gene>
    <name evidence="4" type="ORF">CBR_g28693</name>
</gene>
<name>A0A388L9J3_CHABU</name>
<feature type="compositionally biased region" description="Basic and acidic residues" evidence="3">
    <location>
        <begin position="951"/>
        <end position="962"/>
    </location>
</feature>
<evidence type="ECO:0000256" key="3">
    <source>
        <dbReference type="SAM" id="MobiDB-lite"/>
    </source>
</evidence>
<evidence type="ECO:0000256" key="1">
    <source>
        <dbReference type="ARBA" id="ARBA00022741"/>
    </source>
</evidence>
<dbReference type="Gene3D" id="3.90.640.10">
    <property type="entry name" value="Actin, Chain A, domain 4"/>
    <property type="match status" value="1"/>
</dbReference>
<feature type="compositionally biased region" description="Basic and acidic residues" evidence="3">
    <location>
        <begin position="1261"/>
        <end position="1276"/>
    </location>
</feature>
<feature type="region of interest" description="Disordered" evidence="3">
    <location>
        <begin position="271"/>
        <end position="306"/>
    </location>
</feature>
<feature type="compositionally biased region" description="Basic and acidic residues" evidence="3">
    <location>
        <begin position="1203"/>
        <end position="1220"/>
    </location>
</feature>
<reference evidence="4 5" key="1">
    <citation type="journal article" date="2018" name="Cell">
        <title>The Chara Genome: Secondary Complexity and Implications for Plant Terrestrialization.</title>
        <authorList>
            <person name="Nishiyama T."/>
            <person name="Sakayama H."/>
            <person name="Vries J.D."/>
            <person name="Buschmann H."/>
            <person name="Saint-Marcoux D."/>
            <person name="Ullrich K.K."/>
            <person name="Haas F.B."/>
            <person name="Vanderstraeten L."/>
            <person name="Becker D."/>
            <person name="Lang D."/>
            <person name="Vosolsobe S."/>
            <person name="Rombauts S."/>
            <person name="Wilhelmsson P.K.I."/>
            <person name="Janitza P."/>
            <person name="Kern R."/>
            <person name="Heyl A."/>
            <person name="Rumpler F."/>
            <person name="Villalobos L.I.A.C."/>
            <person name="Clay J.M."/>
            <person name="Skokan R."/>
            <person name="Toyoda A."/>
            <person name="Suzuki Y."/>
            <person name="Kagoshima H."/>
            <person name="Schijlen E."/>
            <person name="Tajeshwar N."/>
            <person name="Catarino B."/>
            <person name="Hetherington A.J."/>
            <person name="Saltykova A."/>
            <person name="Bonnot C."/>
            <person name="Breuninger H."/>
            <person name="Symeonidi A."/>
            <person name="Radhakrishnan G.V."/>
            <person name="Van Nieuwerburgh F."/>
            <person name="Deforce D."/>
            <person name="Chang C."/>
            <person name="Karol K.G."/>
            <person name="Hedrich R."/>
            <person name="Ulvskov P."/>
            <person name="Glockner G."/>
            <person name="Delwiche C.F."/>
            <person name="Petrasek J."/>
            <person name="Van de Peer Y."/>
            <person name="Friml J."/>
            <person name="Beilby M."/>
            <person name="Dolan L."/>
            <person name="Kohara Y."/>
            <person name="Sugano S."/>
            <person name="Fujiyama A."/>
            <person name="Delaux P.-M."/>
            <person name="Quint M."/>
            <person name="TheiBen G."/>
            <person name="Hagemann M."/>
            <person name="Harholt J."/>
            <person name="Dunand C."/>
            <person name="Zachgo S."/>
            <person name="Langdale J."/>
            <person name="Maumus F."/>
            <person name="Straeten D.V.D."/>
            <person name="Gould S.B."/>
            <person name="Rensing S.A."/>
        </authorList>
    </citation>
    <scope>NUCLEOTIDE SEQUENCE [LARGE SCALE GENOMIC DNA]</scope>
    <source>
        <strain evidence="4 5">S276</strain>
    </source>
</reference>
<evidence type="ECO:0000313" key="5">
    <source>
        <dbReference type="Proteomes" id="UP000265515"/>
    </source>
</evidence>
<feature type="region of interest" description="Disordered" evidence="3">
    <location>
        <begin position="325"/>
        <end position="353"/>
    </location>
</feature>
<feature type="compositionally biased region" description="Low complexity" evidence="3">
    <location>
        <begin position="525"/>
        <end position="535"/>
    </location>
</feature>
<dbReference type="InterPro" id="IPR029047">
    <property type="entry name" value="HSP70_peptide-bd_sf"/>
</dbReference>
<keyword evidence="2" id="KW-0067">ATP-binding</keyword>
<feature type="region of interest" description="Disordered" evidence="3">
    <location>
        <begin position="522"/>
        <end position="550"/>
    </location>
</feature>